<dbReference type="InterPro" id="IPR050934">
    <property type="entry name" value="ITIH"/>
</dbReference>
<dbReference type="Ensembl" id="ENSEBUT00000015907.1">
    <property type="protein sequence ID" value="ENSEBUP00000015331.1"/>
    <property type="gene ID" value="ENSEBUG00000009657.1"/>
</dbReference>
<evidence type="ECO:0000256" key="4">
    <source>
        <dbReference type="ARBA" id="ARBA00022690"/>
    </source>
</evidence>
<reference evidence="9" key="1">
    <citation type="submission" date="2025-08" db="UniProtKB">
        <authorList>
            <consortium name="Ensembl"/>
        </authorList>
    </citation>
    <scope>IDENTIFICATION</scope>
</reference>
<keyword evidence="4" id="KW-0646">Protease inhibitor</keyword>
<dbReference type="Pfam" id="PF00092">
    <property type="entry name" value="VWA"/>
    <property type="match status" value="1"/>
</dbReference>
<dbReference type="InterPro" id="IPR002035">
    <property type="entry name" value="VWF_A"/>
</dbReference>
<dbReference type="GO" id="GO:0004867">
    <property type="term" value="F:serine-type endopeptidase inhibitor activity"/>
    <property type="evidence" value="ECO:0007669"/>
    <property type="project" value="UniProtKB-KW"/>
</dbReference>
<evidence type="ECO:0000313" key="10">
    <source>
        <dbReference type="Proteomes" id="UP000694388"/>
    </source>
</evidence>
<evidence type="ECO:0000259" key="8">
    <source>
        <dbReference type="PROSITE" id="PS50234"/>
    </source>
</evidence>
<protein>
    <submittedName>
        <fullName evidence="9">Inter-alpha-trypsin inhibitor heavy chain 4</fullName>
    </submittedName>
</protein>
<dbReference type="SMART" id="SM00327">
    <property type="entry name" value="VWA"/>
    <property type="match status" value="1"/>
</dbReference>
<keyword evidence="3" id="KW-0964">Secreted</keyword>
<dbReference type="Gene3D" id="3.40.50.410">
    <property type="entry name" value="von Willebrand factor, type A domain"/>
    <property type="match status" value="1"/>
</dbReference>
<evidence type="ECO:0000313" key="9">
    <source>
        <dbReference type="Ensembl" id="ENSEBUP00000015331.1"/>
    </source>
</evidence>
<evidence type="ECO:0000256" key="1">
    <source>
        <dbReference type="ARBA" id="ARBA00004613"/>
    </source>
</evidence>
<organism evidence="9 10">
    <name type="scientific">Eptatretus burgeri</name>
    <name type="common">Inshore hagfish</name>
    <dbReference type="NCBI Taxonomy" id="7764"/>
    <lineage>
        <taxon>Eukaryota</taxon>
        <taxon>Metazoa</taxon>
        <taxon>Chordata</taxon>
        <taxon>Craniata</taxon>
        <taxon>Vertebrata</taxon>
        <taxon>Cyclostomata</taxon>
        <taxon>Myxini</taxon>
        <taxon>Myxiniformes</taxon>
        <taxon>Myxinidae</taxon>
        <taxon>Eptatretinae</taxon>
        <taxon>Eptatretus</taxon>
    </lineage>
</organism>
<dbReference type="AlphaFoldDB" id="A0A8C4QH61"/>
<evidence type="ECO:0000256" key="7">
    <source>
        <dbReference type="ARBA" id="ARBA00023180"/>
    </source>
</evidence>
<dbReference type="PANTHER" id="PTHR10338">
    <property type="entry name" value="INTER-ALPHA-TRYPSIN INHIBITOR HEAVY CHAIN FAMILY MEMBER"/>
    <property type="match status" value="1"/>
</dbReference>
<dbReference type="PROSITE" id="PS50234">
    <property type="entry name" value="VWFA"/>
    <property type="match status" value="1"/>
</dbReference>
<feature type="domain" description="VWFA" evidence="8">
    <location>
        <begin position="170"/>
        <end position="350"/>
    </location>
</feature>
<keyword evidence="10" id="KW-1185">Reference proteome</keyword>
<dbReference type="GO" id="GO:0005576">
    <property type="term" value="C:extracellular region"/>
    <property type="evidence" value="ECO:0007669"/>
    <property type="project" value="UniProtKB-SubCell"/>
</dbReference>
<dbReference type="SUPFAM" id="SSF53300">
    <property type="entry name" value="vWA-like"/>
    <property type="match status" value="1"/>
</dbReference>
<dbReference type="GeneTree" id="ENSGT00940000161039"/>
<dbReference type="OMA" id="CNESEIM"/>
<evidence type="ECO:0000256" key="5">
    <source>
        <dbReference type="ARBA" id="ARBA00022729"/>
    </source>
</evidence>
<dbReference type="Proteomes" id="UP000694388">
    <property type="component" value="Unplaced"/>
</dbReference>
<sequence length="600" mass="66600">MSELSPTFQIISRNITTVAVLILFLSMATLAPANCSAIPLSINEVVNVAAKSKAVFKLTYEELLRRKLGLYELAISVRPQDKLLTNTLEGEILGWLWEKLPPLPSTVVHKNETTASITFTPTREEQDILADSSGNFGDFVILYDVGRSGEIGGYFVHYFAPKGLTALPKNIIFVIDVSGSMTGTKIKQTRNAMLQTLGDLNDNDYFNILTFSGGVDAWKNEGLISAKAENLEKAKEFVRRMQAHGSTNINSAILTAVEHLQSHQSNVVSTSLIVLLTDGDPTEGETNTDKIMANSRKAIDGKYSLFCLGFGHDVDFKFLKKLSLHNGGFARKIFEDVDADLQLKNFYSEIGTPLLSELQLKYPDNKVSKTTKNMFKNYFNGSEIIVAGKLEEEENNVMEVTIDCFGSLHRILLNDTISIRPPRPKKSPPSFTERLWAYLTIKELLQQKLLADDLSRKTNISNQALSLSLRYNFVTPLTSMVVTVPEESEEVKPGEPPILPMRIEHLVSLRWWDKAFVTHFVGSVQLCLGGVRAVSCHVYAVSCLCLSHAMLRIVHAASCPCPCRVCVVSCHIYAGVNLSINAKSLINQQLNRKAKPINLQ</sequence>
<dbReference type="InterPro" id="IPR036465">
    <property type="entry name" value="vWFA_dom_sf"/>
</dbReference>
<keyword evidence="6" id="KW-0722">Serine protease inhibitor</keyword>
<name>A0A8C4QH61_EPTBU</name>
<accession>A0A8C4QH61</accession>
<reference evidence="9" key="2">
    <citation type="submission" date="2025-09" db="UniProtKB">
        <authorList>
            <consortium name="Ensembl"/>
        </authorList>
    </citation>
    <scope>IDENTIFICATION</scope>
</reference>
<comment type="similarity">
    <text evidence="2">Belongs to the ITIH family.</text>
</comment>
<evidence type="ECO:0000256" key="2">
    <source>
        <dbReference type="ARBA" id="ARBA00010158"/>
    </source>
</evidence>
<dbReference type="FunFam" id="3.40.50.410:FF:000013">
    <property type="entry name" value="inter-alpha-trypsin inhibitor heavy chain H2"/>
    <property type="match status" value="1"/>
</dbReference>
<evidence type="ECO:0000256" key="3">
    <source>
        <dbReference type="ARBA" id="ARBA00022525"/>
    </source>
</evidence>
<dbReference type="PANTHER" id="PTHR10338:SF108">
    <property type="entry name" value="INTER-ALPHA-TRYPSIN INHIBITOR HEAVY CHAIN H4-LIKE PROTEIN"/>
    <property type="match status" value="1"/>
</dbReference>
<proteinExistence type="inferred from homology"/>
<keyword evidence="5" id="KW-0732">Signal</keyword>
<keyword evidence="7" id="KW-0325">Glycoprotein</keyword>
<evidence type="ECO:0000256" key="6">
    <source>
        <dbReference type="ARBA" id="ARBA00022900"/>
    </source>
</evidence>
<comment type="subcellular location">
    <subcellularLocation>
        <location evidence="1">Secreted</location>
    </subcellularLocation>
</comment>